<dbReference type="CDD" id="cd06579">
    <property type="entry name" value="TM_PBP1_transp_AraH_like"/>
    <property type="match status" value="1"/>
</dbReference>
<feature type="region of interest" description="Disordered" evidence="6">
    <location>
        <begin position="1"/>
        <end position="31"/>
    </location>
</feature>
<gene>
    <name evidence="8" type="ORF">MTP13_00140</name>
</gene>
<evidence type="ECO:0000256" key="2">
    <source>
        <dbReference type="ARBA" id="ARBA00022475"/>
    </source>
</evidence>
<dbReference type="EMBL" id="CP094533">
    <property type="protein sequence ID" value="UOE26226.1"/>
    <property type="molecule type" value="Genomic_DNA"/>
</dbReference>
<evidence type="ECO:0000256" key="1">
    <source>
        <dbReference type="ARBA" id="ARBA00004651"/>
    </source>
</evidence>
<evidence type="ECO:0000256" key="7">
    <source>
        <dbReference type="SAM" id="Phobius"/>
    </source>
</evidence>
<evidence type="ECO:0000313" key="8">
    <source>
        <dbReference type="EMBL" id="UOE26226.1"/>
    </source>
</evidence>
<dbReference type="RefSeq" id="WP_243569058.1">
    <property type="nucleotide sequence ID" value="NZ_BAAARD010000005.1"/>
</dbReference>
<dbReference type="PANTHER" id="PTHR32196">
    <property type="entry name" value="ABC TRANSPORTER PERMEASE PROTEIN YPHD-RELATED-RELATED"/>
    <property type="match status" value="1"/>
</dbReference>
<feature type="transmembrane region" description="Helical" evidence="7">
    <location>
        <begin position="75"/>
        <end position="96"/>
    </location>
</feature>
<reference evidence="8 9" key="1">
    <citation type="submission" date="2022-03" db="EMBL/GenBank/DDBJ databases">
        <title>Agromyces sp. isolated from the gut of P. brevitarsis seulensis larvae.</title>
        <authorList>
            <person name="Won M."/>
            <person name="Kwon S.-W."/>
        </authorList>
    </citation>
    <scope>NUCLEOTIDE SEQUENCE [LARGE SCALE GENOMIC DNA]</scope>
    <source>
        <strain evidence="8 9">KACC 16215</strain>
    </source>
</reference>
<protein>
    <submittedName>
        <fullName evidence="8">ABC transporter permease</fullName>
    </submittedName>
</protein>
<proteinExistence type="predicted"/>
<feature type="transmembrane region" description="Helical" evidence="7">
    <location>
        <begin position="159"/>
        <end position="181"/>
    </location>
</feature>
<dbReference type="Pfam" id="PF02653">
    <property type="entry name" value="BPD_transp_2"/>
    <property type="match status" value="1"/>
</dbReference>
<dbReference type="Proteomes" id="UP000831304">
    <property type="component" value="Chromosome"/>
</dbReference>
<dbReference type="InterPro" id="IPR001851">
    <property type="entry name" value="ABC_transp_permease"/>
</dbReference>
<evidence type="ECO:0000256" key="6">
    <source>
        <dbReference type="SAM" id="MobiDB-lite"/>
    </source>
</evidence>
<keyword evidence="4 7" id="KW-1133">Transmembrane helix</keyword>
<evidence type="ECO:0000313" key="9">
    <source>
        <dbReference type="Proteomes" id="UP000831304"/>
    </source>
</evidence>
<keyword evidence="5 7" id="KW-0472">Membrane</keyword>
<sequence>MSQTETSPASRDTTGPGPAPVAPPPRRSAPAPAQQESLFRRLTYKYAVLGVLILVVVVFSIAAPQTFFTFENLRVITSSQSVLIIAALGLVLPFAAGEFDLSFGPMIAWSSVGLAVLYVQFDVPGAIAIPIVLASTCAWGLLNAFFIVKVGISSMITTLGMGTVITGLTLAISGSQVIAGAPEFLTAVATQQFLGLPLPVYFAFILAFLVWLFMEHTPLGRYIYFTGEGREVARLSGLPTDRIRVFALTASALLCGVAGVLNVGRLGSADPNLGASFLLPGAAAVFLGATVIKPGRFNAWGTVIAVFLVVTGVTGLQMLGGAGWLENVFNGAALVLAVSFAAIVSRKSATATS</sequence>
<comment type="subcellular location">
    <subcellularLocation>
        <location evidence="1">Cell membrane</location>
        <topology evidence="1">Multi-pass membrane protein</topology>
    </subcellularLocation>
</comment>
<organism evidence="8 9">
    <name type="scientific">Agromyces soli</name>
    <dbReference type="NCBI Taxonomy" id="659012"/>
    <lineage>
        <taxon>Bacteria</taxon>
        <taxon>Bacillati</taxon>
        <taxon>Actinomycetota</taxon>
        <taxon>Actinomycetes</taxon>
        <taxon>Micrococcales</taxon>
        <taxon>Microbacteriaceae</taxon>
        <taxon>Agromyces</taxon>
    </lineage>
</organism>
<feature type="transmembrane region" description="Helical" evidence="7">
    <location>
        <begin position="127"/>
        <end position="147"/>
    </location>
</feature>
<evidence type="ECO:0000256" key="3">
    <source>
        <dbReference type="ARBA" id="ARBA00022692"/>
    </source>
</evidence>
<evidence type="ECO:0000256" key="4">
    <source>
        <dbReference type="ARBA" id="ARBA00022989"/>
    </source>
</evidence>
<feature type="transmembrane region" description="Helical" evidence="7">
    <location>
        <begin position="299"/>
        <end position="322"/>
    </location>
</feature>
<feature type="compositionally biased region" description="Polar residues" evidence="6">
    <location>
        <begin position="1"/>
        <end position="13"/>
    </location>
</feature>
<name>A0ABY4AWQ8_9MICO</name>
<feature type="compositionally biased region" description="Pro residues" evidence="6">
    <location>
        <begin position="17"/>
        <end position="27"/>
    </location>
</feature>
<keyword evidence="2" id="KW-1003">Cell membrane</keyword>
<keyword evidence="9" id="KW-1185">Reference proteome</keyword>
<accession>A0ABY4AWQ8</accession>
<feature type="transmembrane region" description="Helical" evidence="7">
    <location>
        <begin position="243"/>
        <end position="261"/>
    </location>
</feature>
<feature type="transmembrane region" description="Helical" evidence="7">
    <location>
        <begin position="44"/>
        <end position="63"/>
    </location>
</feature>
<feature type="transmembrane region" description="Helical" evidence="7">
    <location>
        <begin position="273"/>
        <end position="292"/>
    </location>
</feature>
<evidence type="ECO:0000256" key="5">
    <source>
        <dbReference type="ARBA" id="ARBA00023136"/>
    </source>
</evidence>
<feature type="transmembrane region" description="Helical" evidence="7">
    <location>
        <begin position="328"/>
        <end position="345"/>
    </location>
</feature>
<feature type="transmembrane region" description="Helical" evidence="7">
    <location>
        <begin position="193"/>
        <end position="214"/>
    </location>
</feature>
<keyword evidence="3 7" id="KW-0812">Transmembrane</keyword>